<evidence type="ECO:0000313" key="2">
    <source>
        <dbReference type="Proteomes" id="UP000324479"/>
    </source>
</evidence>
<dbReference type="AlphaFoldDB" id="A0A5M6DBK9"/>
<gene>
    <name evidence="1" type="ORF">FYK55_13400</name>
</gene>
<organism evidence="1 2">
    <name type="scientific">Roseiconus nitratireducens</name>
    <dbReference type="NCBI Taxonomy" id="2605748"/>
    <lineage>
        <taxon>Bacteria</taxon>
        <taxon>Pseudomonadati</taxon>
        <taxon>Planctomycetota</taxon>
        <taxon>Planctomycetia</taxon>
        <taxon>Pirellulales</taxon>
        <taxon>Pirellulaceae</taxon>
        <taxon>Roseiconus</taxon>
    </lineage>
</organism>
<dbReference type="RefSeq" id="WP_150076949.1">
    <property type="nucleotide sequence ID" value="NZ_VWOX01000007.1"/>
</dbReference>
<protein>
    <submittedName>
        <fullName evidence="1">Uncharacterized protein</fullName>
    </submittedName>
</protein>
<comment type="caution">
    <text evidence="1">The sequence shown here is derived from an EMBL/GenBank/DDBJ whole genome shotgun (WGS) entry which is preliminary data.</text>
</comment>
<name>A0A5M6DBK9_9BACT</name>
<proteinExistence type="predicted"/>
<dbReference type="Proteomes" id="UP000324479">
    <property type="component" value="Unassembled WGS sequence"/>
</dbReference>
<reference evidence="1 2" key="1">
    <citation type="submission" date="2019-08" db="EMBL/GenBank/DDBJ databases">
        <authorList>
            <person name="Dhanesh K."/>
            <person name="Kumar G."/>
            <person name="Sasikala C."/>
            <person name="Venkata Ramana C."/>
        </authorList>
    </citation>
    <scope>NUCLEOTIDE SEQUENCE [LARGE SCALE GENOMIC DNA]</scope>
    <source>
        <strain evidence="1 2">JC645</strain>
    </source>
</reference>
<keyword evidence="2" id="KW-1185">Reference proteome</keyword>
<sequence length="129" mass="14630">MSVNPYQPPRTELRDRSASAESWHGRFDCQYCGATQSYLRQYLTSPFGRCKKCCRRLKLSASLPQRLLRGVSAVLLFGLAVTFPQAPLVGKCVIGALMMLPPDFAMGWYWSRLHRRARAPEIGIGRLLR</sequence>
<evidence type="ECO:0000313" key="1">
    <source>
        <dbReference type="EMBL" id="KAA5542535.1"/>
    </source>
</evidence>
<dbReference type="EMBL" id="VWOX01000007">
    <property type="protein sequence ID" value="KAA5542535.1"/>
    <property type="molecule type" value="Genomic_DNA"/>
</dbReference>
<accession>A0A5M6DBK9</accession>